<feature type="domain" description="Glycosyl hydrolases family 22 (GH22)" evidence="3">
    <location>
        <begin position="214"/>
        <end position="232"/>
    </location>
</feature>
<dbReference type="Gene3D" id="1.10.530.10">
    <property type="match status" value="1"/>
</dbReference>
<dbReference type="PANTHER" id="PTHR11407">
    <property type="entry name" value="LYSOZYME C"/>
    <property type="match status" value="1"/>
</dbReference>
<proteinExistence type="predicted"/>
<dbReference type="GO" id="GO:0003796">
    <property type="term" value="F:lysozyme activity"/>
    <property type="evidence" value="ECO:0007669"/>
    <property type="project" value="TreeGrafter"/>
</dbReference>
<dbReference type="EMBL" id="CM012437">
    <property type="protein sequence ID" value="RVE76563.1"/>
    <property type="molecule type" value="Genomic_DNA"/>
</dbReference>
<keyword evidence="5" id="KW-1185">Reference proteome</keyword>
<dbReference type="PANTHER" id="PTHR11407:SF69">
    <property type="entry name" value="LYSOZYME C, MILK ISOZYME"/>
    <property type="match status" value="1"/>
</dbReference>
<evidence type="ECO:0000256" key="1">
    <source>
        <dbReference type="ARBA" id="ARBA00023157"/>
    </source>
</evidence>
<dbReference type="InterPro" id="IPR001916">
    <property type="entry name" value="Glyco_hydro_22"/>
</dbReference>
<dbReference type="InterPro" id="IPR019799">
    <property type="entry name" value="Glyco_hydro_22_CS"/>
</dbReference>
<dbReference type="OrthoDB" id="17373at2759"/>
<gene>
    <name evidence="4" type="ORF">OJAV_G00009960</name>
</gene>
<evidence type="ECO:0000313" key="4">
    <source>
        <dbReference type="EMBL" id="RVE76563.1"/>
    </source>
</evidence>
<dbReference type="PROSITE" id="PS51348">
    <property type="entry name" value="GLYCOSYL_HYDROL_F22_2"/>
    <property type="match status" value="1"/>
</dbReference>
<evidence type="ECO:0000313" key="5">
    <source>
        <dbReference type="Proteomes" id="UP000283210"/>
    </source>
</evidence>
<protein>
    <recommendedName>
        <fullName evidence="3">Glycosyl hydrolases family 22 (GH22) domain-containing protein</fullName>
    </recommendedName>
</protein>
<evidence type="ECO:0000259" key="3">
    <source>
        <dbReference type="PROSITE" id="PS00128"/>
    </source>
</evidence>
<dbReference type="SUPFAM" id="SSF53955">
    <property type="entry name" value="Lysozyme-like"/>
    <property type="match status" value="1"/>
</dbReference>
<dbReference type="PROSITE" id="PS00128">
    <property type="entry name" value="GLYCOSYL_HYDROL_F22_1"/>
    <property type="match status" value="1"/>
</dbReference>
<feature type="compositionally biased region" description="Polar residues" evidence="2">
    <location>
        <begin position="112"/>
        <end position="123"/>
    </location>
</feature>
<reference evidence="4 5" key="1">
    <citation type="submission" date="2018-11" db="EMBL/GenBank/DDBJ databases">
        <authorList>
            <person name="Lopez-Roques C."/>
            <person name="Donnadieu C."/>
            <person name="Bouchez O."/>
            <person name="Klopp C."/>
            <person name="Cabau C."/>
            <person name="Zahm M."/>
        </authorList>
    </citation>
    <scope>NUCLEOTIDE SEQUENCE [LARGE SCALE GENOMIC DNA]</scope>
    <source>
        <strain evidence="4">RS831</strain>
        <tissue evidence="4">Whole body</tissue>
    </source>
</reference>
<dbReference type="Pfam" id="PF00062">
    <property type="entry name" value="Lys"/>
    <property type="match status" value="1"/>
</dbReference>
<reference evidence="4 5" key="2">
    <citation type="submission" date="2019-01" db="EMBL/GenBank/DDBJ databases">
        <title>A chromosome length genome reference of the Java medaka (oryzias javanicus).</title>
        <authorList>
            <person name="Herpin A."/>
            <person name="Takehana Y."/>
            <person name="Naruse K."/>
            <person name="Ansai S."/>
            <person name="Kawaguchi M."/>
        </authorList>
    </citation>
    <scope>NUCLEOTIDE SEQUENCE [LARGE SCALE GENOMIC DNA]</scope>
    <source>
        <strain evidence="4">RS831</strain>
        <tissue evidence="4">Whole body</tissue>
    </source>
</reference>
<feature type="region of interest" description="Disordered" evidence="2">
    <location>
        <begin position="98"/>
        <end position="176"/>
    </location>
</feature>
<feature type="compositionally biased region" description="Basic and acidic residues" evidence="2">
    <location>
        <begin position="155"/>
        <end position="176"/>
    </location>
</feature>
<name>A0A437DNJ2_ORYJA</name>
<sequence>MKGVRSSKRSVFRRAGMKLGVLLALAVAALVPGLSESRIVSRCELREKLHEALRVPKHLMKIHSQLFALVSCEVDRKSQLNTNLVIVEGIRPTSAVLPAATDAPMSPEEESASITAVSMSNTPGGRKKRSASDQKSNDKEEEDPEEPMGVALNSEENKFNEEEMQQDDDRLGSEMDERSMDAMSKPWSLGYYGIFQLSDSHFCNSGYRWSRNVCHKNCSAFTDDDITDDVMCFIKSGYWRFFLRDISRSCYHQRKTFFDGCD</sequence>
<organism evidence="4 5">
    <name type="scientific">Oryzias javanicus</name>
    <name type="common">Javanese ricefish</name>
    <name type="synonym">Aplocheilus javanicus</name>
    <dbReference type="NCBI Taxonomy" id="123683"/>
    <lineage>
        <taxon>Eukaryota</taxon>
        <taxon>Metazoa</taxon>
        <taxon>Chordata</taxon>
        <taxon>Craniata</taxon>
        <taxon>Vertebrata</taxon>
        <taxon>Euteleostomi</taxon>
        <taxon>Actinopterygii</taxon>
        <taxon>Neopterygii</taxon>
        <taxon>Teleostei</taxon>
        <taxon>Neoteleostei</taxon>
        <taxon>Acanthomorphata</taxon>
        <taxon>Ovalentaria</taxon>
        <taxon>Atherinomorphae</taxon>
        <taxon>Beloniformes</taxon>
        <taxon>Adrianichthyidae</taxon>
        <taxon>Oryziinae</taxon>
        <taxon>Oryzias</taxon>
    </lineage>
</organism>
<keyword evidence="1" id="KW-1015">Disulfide bond</keyword>
<evidence type="ECO:0000256" key="2">
    <source>
        <dbReference type="SAM" id="MobiDB-lite"/>
    </source>
</evidence>
<accession>A0A437DNJ2</accession>
<dbReference type="AlphaFoldDB" id="A0A437DNJ2"/>
<dbReference type="Proteomes" id="UP000283210">
    <property type="component" value="Chromosome 1"/>
</dbReference>
<dbReference type="InterPro" id="IPR023346">
    <property type="entry name" value="Lysozyme-like_dom_sf"/>
</dbReference>